<keyword evidence="6" id="KW-0808">Transferase</keyword>
<dbReference type="PANTHER" id="PTHR22760:SF4">
    <property type="entry name" value="GPI MANNOSYLTRANSFERASE 3"/>
    <property type="match status" value="1"/>
</dbReference>
<organism evidence="14 15">
    <name type="scientific">Lipomyces tetrasporus</name>
    <dbReference type="NCBI Taxonomy" id="54092"/>
    <lineage>
        <taxon>Eukaryota</taxon>
        <taxon>Fungi</taxon>
        <taxon>Dikarya</taxon>
        <taxon>Ascomycota</taxon>
        <taxon>Saccharomycotina</taxon>
        <taxon>Lipomycetes</taxon>
        <taxon>Lipomycetales</taxon>
        <taxon>Lipomycetaceae</taxon>
        <taxon>Lipomyces</taxon>
    </lineage>
</organism>
<keyword evidence="8 12" id="KW-0256">Endoplasmic reticulum</keyword>
<dbReference type="GO" id="GO:0000026">
    <property type="term" value="F:alpha-1,2-mannosyltransferase activity"/>
    <property type="evidence" value="ECO:0007669"/>
    <property type="project" value="TreeGrafter"/>
</dbReference>
<reference evidence="14" key="1">
    <citation type="submission" date="2023-03" db="EMBL/GenBank/DDBJ databases">
        <title>Near-Complete genome sequence of Lipomyces tetrasporous NRRL Y-64009, an oleaginous yeast capable of growing on lignocellulosic hydrolysates.</title>
        <authorList>
            <consortium name="Lawrence Berkeley National Laboratory"/>
            <person name="Jagtap S.S."/>
            <person name="Liu J.-J."/>
            <person name="Walukiewicz H.E."/>
            <person name="Pangilinan J."/>
            <person name="Lipzen A."/>
            <person name="Ahrendt S."/>
            <person name="Koriabine M."/>
            <person name="Cobaugh K."/>
            <person name="Salamov A."/>
            <person name="Yoshinaga Y."/>
            <person name="Ng V."/>
            <person name="Daum C."/>
            <person name="Grigoriev I.V."/>
            <person name="Slininger P.J."/>
            <person name="Dien B.S."/>
            <person name="Jin Y.-S."/>
            <person name="Rao C.V."/>
        </authorList>
    </citation>
    <scope>NUCLEOTIDE SEQUENCE</scope>
    <source>
        <strain evidence="14">NRRL Y-64009</strain>
    </source>
</reference>
<feature type="chain" id="PRO_5042190219" description="Mannosyltransferase" evidence="13">
    <location>
        <begin position="20"/>
        <end position="507"/>
    </location>
</feature>
<feature type="transmembrane region" description="Helical" evidence="12">
    <location>
        <begin position="283"/>
        <end position="299"/>
    </location>
</feature>
<feature type="signal peptide" evidence="13">
    <location>
        <begin position="1"/>
        <end position="19"/>
    </location>
</feature>
<sequence length="507" mass="58416">MQLNVPLFPLLLQYRLLNALTTTTYFQPDEFWQALEPAHDLVYGYGYLTWEWKDGMRSIAHPMVFAAVYWVSEFLKLGDTGVIYGPKVLQALFASVADYSVFKFAQKYYGEQIAQLTLMCTVTSAFNYFVSIRTFSNSLEMMLLICALNYWPLDKTTVQVNILEYAIALGLGAIACVLRPTNALIWSYLGVELIIRQRSFKLVAIAGAIGIVIVAFNGLLDVWYYQRLTFPLYTFLKFNIVESLSSFYGVNRHTYYFVEALPQLLTVYLPFFFHGIYISRSSTLAHSSIFVVVVYSLISHKEVRFIFPLLPIFHIFAAISLSRLRILYRTTLKWIFIAFLVLVNVPLALYASTIHQRGVVDVTSYIRTTPSITSVGFLMPCHSTPWMSHMHRPDATAWFLTCEPPRNLSPSEIATYRDESDQFYDDPELFLRMHFPALKGNDTEISMFRYDWPSHLVVFGALEEMLISYVGNAYVECERFFNSHVHEDPRRRGDVIVLCKNNNVNRV</sequence>
<keyword evidence="7 12" id="KW-0812">Transmembrane</keyword>
<evidence type="ECO:0000256" key="12">
    <source>
        <dbReference type="RuleBase" id="RU363075"/>
    </source>
</evidence>
<evidence type="ECO:0000256" key="9">
    <source>
        <dbReference type="ARBA" id="ARBA00022989"/>
    </source>
</evidence>
<comment type="subcellular location">
    <subcellularLocation>
        <location evidence="1 12">Endoplasmic reticulum membrane</location>
        <topology evidence="1 12">Multi-pass membrane protein</topology>
    </subcellularLocation>
</comment>
<feature type="transmembrane region" description="Helical" evidence="12">
    <location>
        <begin position="202"/>
        <end position="225"/>
    </location>
</feature>
<evidence type="ECO:0000256" key="10">
    <source>
        <dbReference type="ARBA" id="ARBA00023136"/>
    </source>
</evidence>
<feature type="transmembrane region" description="Helical" evidence="12">
    <location>
        <begin position="334"/>
        <end position="351"/>
    </location>
</feature>
<dbReference type="GO" id="GO:0005789">
    <property type="term" value="C:endoplasmic reticulum membrane"/>
    <property type="evidence" value="ECO:0007669"/>
    <property type="project" value="UniProtKB-SubCell"/>
</dbReference>
<dbReference type="Pfam" id="PF03901">
    <property type="entry name" value="Glyco_transf_22"/>
    <property type="match status" value="1"/>
</dbReference>
<evidence type="ECO:0000256" key="2">
    <source>
        <dbReference type="ARBA" id="ARBA00004687"/>
    </source>
</evidence>
<evidence type="ECO:0000256" key="11">
    <source>
        <dbReference type="ARBA" id="ARBA00024708"/>
    </source>
</evidence>
<evidence type="ECO:0000256" key="3">
    <source>
        <dbReference type="ARBA" id="ARBA00006065"/>
    </source>
</evidence>
<evidence type="ECO:0000256" key="4">
    <source>
        <dbReference type="ARBA" id="ARBA00022502"/>
    </source>
</evidence>
<dbReference type="GeneID" id="80884262"/>
<feature type="transmembrane region" description="Helical" evidence="12">
    <location>
        <begin position="165"/>
        <end position="190"/>
    </location>
</feature>
<proteinExistence type="inferred from homology"/>
<comment type="pathway">
    <text evidence="2">Glycolipid biosynthesis; glycosylphosphatidylinositol-anchor biosynthesis.</text>
</comment>
<evidence type="ECO:0000313" key="15">
    <source>
        <dbReference type="Proteomes" id="UP001217417"/>
    </source>
</evidence>
<keyword evidence="9 12" id="KW-1133">Transmembrane helix</keyword>
<evidence type="ECO:0000256" key="7">
    <source>
        <dbReference type="ARBA" id="ARBA00022692"/>
    </source>
</evidence>
<evidence type="ECO:0000256" key="5">
    <source>
        <dbReference type="ARBA" id="ARBA00022676"/>
    </source>
</evidence>
<dbReference type="GO" id="GO:0006506">
    <property type="term" value="P:GPI anchor biosynthetic process"/>
    <property type="evidence" value="ECO:0007669"/>
    <property type="project" value="UniProtKB-KW"/>
</dbReference>
<evidence type="ECO:0000256" key="8">
    <source>
        <dbReference type="ARBA" id="ARBA00022824"/>
    </source>
</evidence>
<comment type="similarity">
    <text evidence="3">Belongs to the glycosyltransferase 22 family. PIGB subfamily.</text>
</comment>
<evidence type="ECO:0000256" key="6">
    <source>
        <dbReference type="ARBA" id="ARBA00022679"/>
    </source>
</evidence>
<keyword evidence="4" id="KW-0337">GPI-anchor biosynthesis</keyword>
<dbReference type="PANTHER" id="PTHR22760">
    <property type="entry name" value="GLYCOSYLTRANSFERASE"/>
    <property type="match status" value="1"/>
</dbReference>
<evidence type="ECO:0000256" key="1">
    <source>
        <dbReference type="ARBA" id="ARBA00004477"/>
    </source>
</evidence>
<comment type="function">
    <text evidence="11">Mannosyltransferase involved in glycosylphosphatidylinositol-anchor biosynthesis. Transfers the third mannose to Man2-GlcN-acyl-PI during GPI precursor assembly.</text>
</comment>
<comment type="caution">
    <text evidence="14">The sequence shown here is derived from an EMBL/GenBank/DDBJ whole genome shotgun (WGS) entry which is preliminary data.</text>
</comment>
<dbReference type="AlphaFoldDB" id="A0AAD7QWJ8"/>
<name>A0AAD7QWJ8_9ASCO</name>
<keyword evidence="15" id="KW-1185">Reference proteome</keyword>
<dbReference type="RefSeq" id="XP_056046264.1">
    <property type="nucleotide sequence ID" value="XM_056189096.1"/>
</dbReference>
<accession>A0AAD7QWJ8</accession>
<evidence type="ECO:0000313" key="14">
    <source>
        <dbReference type="EMBL" id="KAJ8102814.1"/>
    </source>
</evidence>
<dbReference type="Proteomes" id="UP001217417">
    <property type="component" value="Unassembled WGS sequence"/>
</dbReference>
<keyword evidence="5 12" id="KW-0328">Glycosyltransferase</keyword>
<feature type="transmembrane region" description="Helical" evidence="12">
    <location>
        <begin position="305"/>
        <end position="322"/>
    </location>
</feature>
<gene>
    <name evidence="14" type="ORF">POJ06DRAFT_265678</name>
</gene>
<keyword evidence="13" id="KW-0732">Signal</keyword>
<dbReference type="EC" id="2.4.1.-" evidence="12"/>
<dbReference type="InterPro" id="IPR005599">
    <property type="entry name" value="GPI_mannosylTrfase"/>
</dbReference>
<evidence type="ECO:0000256" key="13">
    <source>
        <dbReference type="SAM" id="SignalP"/>
    </source>
</evidence>
<keyword evidence="10 12" id="KW-0472">Membrane</keyword>
<protein>
    <recommendedName>
        <fullName evidence="12">Mannosyltransferase</fullName>
        <ecNumber evidence="12">2.4.1.-</ecNumber>
    </recommendedName>
</protein>
<dbReference type="EMBL" id="JARPMG010000002">
    <property type="protein sequence ID" value="KAJ8102814.1"/>
    <property type="molecule type" value="Genomic_DNA"/>
</dbReference>